<keyword evidence="1" id="KW-0175">Coiled coil</keyword>
<reference evidence="2" key="1">
    <citation type="submission" date="2018-10" db="EMBL/GenBank/DDBJ databases">
        <title>Hidden diversity of soil giant viruses.</title>
        <authorList>
            <person name="Schulz F."/>
            <person name="Alteio L."/>
            <person name="Goudeau D."/>
            <person name="Ryan E.M."/>
            <person name="Malmstrom R.R."/>
            <person name="Blanchard J."/>
            <person name="Woyke T."/>
        </authorList>
    </citation>
    <scope>NUCLEOTIDE SEQUENCE</scope>
    <source>
        <strain evidence="2">EDV1</strain>
    </source>
</reference>
<proteinExistence type="predicted"/>
<protein>
    <submittedName>
        <fullName evidence="2">Uncharacterized protein</fullName>
    </submittedName>
</protein>
<feature type="coiled-coil region" evidence="1">
    <location>
        <begin position="163"/>
        <end position="190"/>
    </location>
</feature>
<evidence type="ECO:0000313" key="2">
    <source>
        <dbReference type="EMBL" id="AYV78095.1"/>
    </source>
</evidence>
<dbReference type="EMBL" id="MK072070">
    <property type="protein sequence ID" value="AYV78095.1"/>
    <property type="molecule type" value="Genomic_DNA"/>
</dbReference>
<evidence type="ECO:0000256" key="1">
    <source>
        <dbReference type="SAM" id="Coils"/>
    </source>
</evidence>
<organism evidence="2">
    <name type="scientific">Edafosvirus sp</name>
    <dbReference type="NCBI Taxonomy" id="2487765"/>
    <lineage>
        <taxon>Viruses</taxon>
        <taxon>Varidnaviria</taxon>
        <taxon>Bamfordvirae</taxon>
        <taxon>Nucleocytoviricota</taxon>
        <taxon>Megaviricetes</taxon>
        <taxon>Imitervirales</taxon>
        <taxon>Mimiviridae</taxon>
        <taxon>Klosneuvirinae</taxon>
    </lineage>
</organism>
<sequence length="225" mass="26411">MNSKNLSPKELGMELENMIHQKFSSYGIECYTERDIINLYGIDITGIDHMLKYFDKIVLIQDKWTNKPPSIDRVNHFIKCVDTLKPKLVYTDIKIIYLSKRKPSKPSIKSLDDKNYEYIYNNINGSMHDLVLKLESNLMSYFQINISGKNVFNKDEKYITILKLKLKNMINEAEKEIQLRNEEIKATDNVPFERQVKILGMLDKIYTLKKKIESMIGKKLLESDC</sequence>
<name>A0A3G4ZT85_9VIRU</name>
<accession>A0A3G4ZT85</accession>
<gene>
    <name evidence="2" type="ORF">Edafosvirus5_13</name>
</gene>